<dbReference type="PANTHER" id="PTHR33223">
    <property type="entry name" value="CCHC-TYPE DOMAIN-CONTAINING PROTEIN"/>
    <property type="match status" value="1"/>
</dbReference>
<proteinExistence type="predicted"/>
<evidence type="ECO:0000313" key="1">
    <source>
        <dbReference type="Proteomes" id="UP000189701"/>
    </source>
</evidence>
<reference evidence="1" key="1">
    <citation type="journal article" date="2013" name="Genome Biol.">
        <title>Reference genomes and transcriptomes of Nicotiana sylvestris and Nicotiana tomentosiformis.</title>
        <authorList>
            <person name="Sierro N."/>
            <person name="Battey J.N."/>
            <person name="Ouadi S."/>
            <person name="Bovet L."/>
            <person name="Goepfert S."/>
            <person name="Bakaher N."/>
            <person name="Peitsch M.C."/>
            <person name="Ivanov N.V."/>
        </authorList>
    </citation>
    <scope>NUCLEOTIDE SEQUENCE [LARGE SCALE GENOMIC DNA]</scope>
</reference>
<accession>A0A1U7VYU8</accession>
<sequence>MPKFEKYNGHRDPVTHLKRYYNQLTGADEKEELLMAYFGKNLTGIASERNSLSNMKKKTAESFREYTVKWREKAAMVKPPMDEIEMVMAIVAIGETEEKPKNGRQTWMFPIRPES</sequence>
<dbReference type="RefSeq" id="XP_009771543.1">
    <property type="nucleotide sequence ID" value="XM_009773241.1"/>
</dbReference>
<dbReference type="PANTHER" id="PTHR33223:SF8">
    <property type="entry name" value="OS04G0172440 PROTEIN"/>
    <property type="match status" value="1"/>
</dbReference>
<name>A0A1U7VYU8_NICSY</name>
<evidence type="ECO:0000313" key="2">
    <source>
        <dbReference type="RefSeq" id="XP_009771543.1"/>
    </source>
</evidence>
<gene>
    <name evidence="2" type="primary">LOC104222060</name>
</gene>
<reference evidence="2" key="2">
    <citation type="submission" date="2025-08" db="UniProtKB">
        <authorList>
            <consortium name="RefSeq"/>
        </authorList>
    </citation>
    <scope>IDENTIFICATION</scope>
    <source>
        <tissue evidence="2">Leaf</tissue>
    </source>
</reference>
<organism evidence="1 2">
    <name type="scientific">Nicotiana sylvestris</name>
    <name type="common">Wood tobacco</name>
    <name type="synonym">South American tobacco</name>
    <dbReference type="NCBI Taxonomy" id="4096"/>
    <lineage>
        <taxon>Eukaryota</taxon>
        <taxon>Viridiplantae</taxon>
        <taxon>Streptophyta</taxon>
        <taxon>Embryophyta</taxon>
        <taxon>Tracheophyta</taxon>
        <taxon>Spermatophyta</taxon>
        <taxon>Magnoliopsida</taxon>
        <taxon>eudicotyledons</taxon>
        <taxon>Gunneridae</taxon>
        <taxon>Pentapetalae</taxon>
        <taxon>asterids</taxon>
        <taxon>lamiids</taxon>
        <taxon>Solanales</taxon>
        <taxon>Solanaceae</taxon>
        <taxon>Nicotianoideae</taxon>
        <taxon>Nicotianeae</taxon>
        <taxon>Nicotiana</taxon>
    </lineage>
</organism>
<keyword evidence="1" id="KW-1185">Reference proteome</keyword>
<dbReference type="AlphaFoldDB" id="A0A1U7VYU8"/>
<protein>
    <submittedName>
        <fullName evidence="2">Uncharacterized protein LOC104222060</fullName>
    </submittedName>
</protein>
<dbReference type="Proteomes" id="UP000189701">
    <property type="component" value="Unplaced"/>
</dbReference>